<feature type="region of interest" description="Disordered" evidence="1">
    <location>
        <begin position="232"/>
        <end position="281"/>
    </location>
</feature>
<feature type="domain" description="HIF-1 alpha C-terminal transactivation" evidence="2">
    <location>
        <begin position="319"/>
        <end position="350"/>
    </location>
</feature>
<accession>A0AAE1CUF9</accession>
<name>A0AAE1CUF9_9GAST</name>
<feature type="non-terminal residue" evidence="3">
    <location>
        <position position="367"/>
    </location>
</feature>
<proteinExistence type="predicted"/>
<feature type="compositionally biased region" description="Low complexity" evidence="1">
    <location>
        <begin position="248"/>
        <end position="263"/>
    </location>
</feature>
<dbReference type="Proteomes" id="UP001283361">
    <property type="component" value="Unassembled WGS sequence"/>
</dbReference>
<evidence type="ECO:0000259" key="2">
    <source>
        <dbReference type="Pfam" id="PF08778"/>
    </source>
</evidence>
<evidence type="ECO:0000256" key="1">
    <source>
        <dbReference type="SAM" id="MobiDB-lite"/>
    </source>
</evidence>
<evidence type="ECO:0000313" key="4">
    <source>
        <dbReference type="Proteomes" id="UP001283361"/>
    </source>
</evidence>
<protein>
    <recommendedName>
        <fullName evidence="2">HIF-1 alpha C-terminal transactivation domain-containing protein</fullName>
    </recommendedName>
</protein>
<evidence type="ECO:0000313" key="3">
    <source>
        <dbReference type="EMBL" id="KAK3736928.1"/>
    </source>
</evidence>
<sequence length="367" mass="40557">LDEEPDLSYLAPNAGDDFLPVVFPDKDDPCYLKQEPDCLPDACYRRNLSPASILSSNASSRISSPKEYLNIPLPGEVLSMDSFFQSMNKLNTGDDKGTDDEDSNCNIDFAGRAPYIPMDSDQDLGLCPPTSGVLFTLSEDLNPGLFGQTEQVFGPKQSIFEEPPQPPRLSIQDMLGGSTAVASIEQPPDTMYLQMKRPLDMNSLEKGPPKPKQPRLEQLTLQQQLLEQVVPQQPNQQALPLQPPKPIPSLTLQKQGSQQQQQSITSVKPEAHIYSQPERRSSKDSMLLSLLLSGDDRNYNLKMNGMPARVGQKKQPYQLLLPNLTTQECEVNAPASATHLLQGRELLSALEGITKPGFIGVDNRHHI</sequence>
<dbReference type="EMBL" id="JAWDGP010006681">
    <property type="protein sequence ID" value="KAK3736928.1"/>
    <property type="molecule type" value="Genomic_DNA"/>
</dbReference>
<keyword evidence="4" id="KW-1185">Reference proteome</keyword>
<comment type="caution">
    <text evidence="3">The sequence shown here is derived from an EMBL/GenBank/DDBJ whole genome shotgun (WGS) entry which is preliminary data.</text>
</comment>
<organism evidence="3 4">
    <name type="scientific">Elysia crispata</name>
    <name type="common">lettuce slug</name>
    <dbReference type="NCBI Taxonomy" id="231223"/>
    <lineage>
        <taxon>Eukaryota</taxon>
        <taxon>Metazoa</taxon>
        <taxon>Spiralia</taxon>
        <taxon>Lophotrochozoa</taxon>
        <taxon>Mollusca</taxon>
        <taxon>Gastropoda</taxon>
        <taxon>Heterobranchia</taxon>
        <taxon>Euthyneura</taxon>
        <taxon>Panpulmonata</taxon>
        <taxon>Sacoglossa</taxon>
        <taxon>Placobranchoidea</taxon>
        <taxon>Plakobranchidae</taxon>
        <taxon>Elysia</taxon>
    </lineage>
</organism>
<gene>
    <name evidence="3" type="ORF">RRG08_027353</name>
</gene>
<dbReference type="Pfam" id="PF08778">
    <property type="entry name" value="HIF-1a_CTAD"/>
    <property type="match status" value="1"/>
</dbReference>
<reference evidence="3" key="1">
    <citation type="journal article" date="2023" name="G3 (Bethesda)">
        <title>A reference genome for the long-term kleptoplast-retaining sea slug Elysia crispata morphotype clarki.</title>
        <authorList>
            <person name="Eastman K.E."/>
            <person name="Pendleton A.L."/>
            <person name="Shaikh M.A."/>
            <person name="Suttiyut T."/>
            <person name="Ogas R."/>
            <person name="Tomko P."/>
            <person name="Gavelis G."/>
            <person name="Widhalm J.R."/>
            <person name="Wisecaver J.H."/>
        </authorList>
    </citation>
    <scope>NUCLEOTIDE SEQUENCE</scope>
    <source>
        <strain evidence="3">ECLA1</strain>
    </source>
</reference>
<dbReference type="AlphaFoldDB" id="A0AAE1CUF9"/>
<dbReference type="InterPro" id="IPR014887">
    <property type="entry name" value="HIF-1_CTAD"/>
</dbReference>